<dbReference type="InterPro" id="IPR036390">
    <property type="entry name" value="WH_DNA-bd_sf"/>
</dbReference>
<dbReference type="Pfam" id="PF00874">
    <property type="entry name" value="PRD"/>
    <property type="match status" value="1"/>
</dbReference>
<dbReference type="Gene3D" id="3.40.50.2300">
    <property type="match status" value="1"/>
</dbReference>
<dbReference type="SUPFAM" id="SSF52794">
    <property type="entry name" value="PTS system IIB component-like"/>
    <property type="match status" value="1"/>
</dbReference>
<dbReference type="EMBL" id="SJOI01000001">
    <property type="protein sequence ID" value="TCL03181.1"/>
    <property type="molecule type" value="Genomic_DNA"/>
</dbReference>
<dbReference type="InterPro" id="IPR013011">
    <property type="entry name" value="PTS_EIIB_2"/>
</dbReference>
<evidence type="ECO:0000256" key="5">
    <source>
        <dbReference type="ARBA" id="ARBA00023159"/>
    </source>
</evidence>
<organism evidence="9 10">
    <name type="scientific">Sodalis ligni</name>
    <dbReference type="NCBI Taxonomy" id="2697027"/>
    <lineage>
        <taxon>Bacteria</taxon>
        <taxon>Pseudomonadati</taxon>
        <taxon>Pseudomonadota</taxon>
        <taxon>Gammaproteobacteria</taxon>
        <taxon>Enterobacterales</taxon>
        <taxon>Bruguierivoracaceae</taxon>
        <taxon>Sodalis</taxon>
    </lineage>
</organism>
<dbReference type="CDD" id="cd05568">
    <property type="entry name" value="PTS_IIB_bgl_like"/>
    <property type="match status" value="1"/>
</dbReference>
<dbReference type="AlphaFoldDB" id="A0A4R1NC69"/>
<dbReference type="InterPro" id="IPR050661">
    <property type="entry name" value="BglG_antiterminators"/>
</dbReference>
<dbReference type="Pfam" id="PF05043">
    <property type="entry name" value="Mga"/>
    <property type="match status" value="1"/>
</dbReference>
<dbReference type="PROSITE" id="PS51372">
    <property type="entry name" value="PRD_2"/>
    <property type="match status" value="2"/>
</dbReference>
<evidence type="ECO:0000256" key="4">
    <source>
        <dbReference type="ARBA" id="ARBA00023015"/>
    </source>
</evidence>
<dbReference type="InterPro" id="IPR036634">
    <property type="entry name" value="PRD_sf"/>
</dbReference>
<keyword evidence="4" id="KW-0805">Transcription regulation</keyword>
<reference evidence="9 10" key="1">
    <citation type="submission" date="2019-02" db="EMBL/GenBank/DDBJ databases">
        <title>Investigation of anaerobic lignin degradation for improved lignocellulosic biofuels.</title>
        <authorList>
            <person name="Deangelis K."/>
        </authorList>
    </citation>
    <scope>NUCLEOTIDE SEQUENCE [LARGE SCALE GENOMIC DNA]</scope>
    <source>
        <strain evidence="9 10">159R</strain>
    </source>
</reference>
<dbReference type="PROSITE" id="PS51099">
    <property type="entry name" value="PTS_EIIB_TYPE_2"/>
    <property type="match status" value="1"/>
</dbReference>
<proteinExistence type="predicted"/>
<keyword evidence="6" id="KW-0804">Transcription</keyword>
<dbReference type="Pfam" id="PF08279">
    <property type="entry name" value="HTH_11"/>
    <property type="match status" value="1"/>
</dbReference>
<gene>
    <name evidence="9" type="ORF">EZJ58_1233</name>
</gene>
<dbReference type="InterPro" id="IPR007737">
    <property type="entry name" value="Mga_HTH"/>
</dbReference>
<dbReference type="InterPro" id="IPR036095">
    <property type="entry name" value="PTS_EIIB-like_sf"/>
</dbReference>
<keyword evidence="5" id="KW-0010">Activator</keyword>
<keyword evidence="10" id="KW-1185">Reference proteome</keyword>
<dbReference type="Proteomes" id="UP000294555">
    <property type="component" value="Unassembled WGS sequence"/>
</dbReference>
<evidence type="ECO:0000256" key="2">
    <source>
        <dbReference type="ARBA" id="ARBA00022683"/>
    </source>
</evidence>
<feature type="domain" description="PTS EIIB type-2" evidence="7">
    <location>
        <begin position="403"/>
        <end position="497"/>
    </location>
</feature>
<dbReference type="GO" id="GO:0009401">
    <property type="term" value="P:phosphoenolpyruvate-dependent sugar phosphotransferase system"/>
    <property type="evidence" value="ECO:0007669"/>
    <property type="project" value="UniProtKB-KW"/>
</dbReference>
<evidence type="ECO:0000313" key="10">
    <source>
        <dbReference type="Proteomes" id="UP000294555"/>
    </source>
</evidence>
<dbReference type="InterPro" id="IPR011608">
    <property type="entry name" value="PRD"/>
</dbReference>
<dbReference type="GO" id="GO:0008982">
    <property type="term" value="F:protein-N(PI)-phosphohistidine-sugar phosphotransferase activity"/>
    <property type="evidence" value="ECO:0007669"/>
    <property type="project" value="InterPro"/>
</dbReference>
<dbReference type="InterPro" id="IPR036388">
    <property type="entry name" value="WH-like_DNA-bd_sf"/>
</dbReference>
<sequence>MFLSKRQENILNYLIQADEFTTAKELAIALNVSEKTVYREIKELKENQANCMGIIINHIGKGFKIDYDTYIKKFTIEAGKTHKQHSFSLRERREQMFIYLLFLSPQKTSVIRLSELYMISSSSILNDLGYIENILKNTDIKLEKGNQGTFLLGEEIHIRELLKSFIIKVITNNDYSYNLISLQDYFIYEDISFARSLLSHMIAEKFCLEDPYYINMLVYILIAINRIKNGNHLDSLFEEEIDATIDTKSKKVSVDMIDKIAVYTMTKLNKNEMVKLYYLIASSRFSRTKQASMDDSRECIAFIDLLINKMVEKCSAPFFDNNELRKALIPHVKPLIMRLRYHINIHNPLLDEIKAECNFLFNILKNILADMANEDMCGIIGDDEIGYLTLYFQYSLEQHLQSLKVVIVCSTGIGTSHLLKGRILRAFPKWKVVDIVSSSKVKEIRDLDKIDLLLTTINLDSVMGNITIPVVHVSAFFNEKDIDNVLKITRRRDCPEGFLT</sequence>
<dbReference type="SUPFAM" id="SSF46785">
    <property type="entry name" value="Winged helix' DNA-binding domain"/>
    <property type="match status" value="1"/>
</dbReference>
<evidence type="ECO:0000259" key="8">
    <source>
        <dbReference type="PROSITE" id="PS51372"/>
    </source>
</evidence>
<dbReference type="InterPro" id="IPR003501">
    <property type="entry name" value="PTS_EIIB_2/3"/>
</dbReference>
<accession>A0A4R1NC69</accession>
<dbReference type="Gene3D" id="1.10.10.10">
    <property type="entry name" value="Winged helix-like DNA-binding domain superfamily/Winged helix DNA-binding domain"/>
    <property type="match status" value="1"/>
</dbReference>
<dbReference type="GO" id="GO:0006355">
    <property type="term" value="P:regulation of DNA-templated transcription"/>
    <property type="evidence" value="ECO:0007669"/>
    <property type="project" value="InterPro"/>
</dbReference>
<evidence type="ECO:0000256" key="1">
    <source>
        <dbReference type="ARBA" id="ARBA00022679"/>
    </source>
</evidence>
<keyword evidence="2" id="KW-0598">Phosphotransferase system</keyword>
<protein>
    <submittedName>
        <fullName evidence="9">BglG family transcriptional antiterminator</fullName>
    </submittedName>
</protein>
<feature type="domain" description="PRD" evidence="8">
    <location>
        <begin position="294"/>
        <end position="402"/>
    </location>
</feature>
<evidence type="ECO:0000256" key="6">
    <source>
        <dbReference type="ARBA" id="ARBA00023163"/>
    </source>
</evidence>
<dbReference type="SUPFAM" id="SSF63520">
    <property type="entry name" value="PTS-regulatory domain, PRD"/>
    <property type="match status" value="2"/>
</dbReference>
<evidence type="ECO:0000313" key="9">
    <source>
        <dbReference type="EMBL" id="TCL03181.1"/>
    </source>
</evidence>
<dbReference type="Pfam" id="PF02302">
    <property type="entry name" value="PTS_IIB"/>
    <property type="match status" value="1"/>
</dbReference>
<comment type="caution">
    <text evidence="9">The sequence shown here is derived from an EMBL/GenBank/DDBJ whole genome shotgun (WGS) entry which is preliminary data.</text>
</comment>
<evidence type="ECO:0000259" key="7">
    <source>
        <dbReference type="PROSITE" id="PS51099"/>
    </source>
</evidence>
<feature type="domain" description="PRD" evidence="8">
    <location>
        <begin position="182"/>
        <end position="290"/>
    </location>
</feature>
<dbReference type="InterPro" id="IPR013196">
    <property type="entry name" value="HTH_11"/>
</dbReference>
<keyword evidence="1" id="KW-0808">Transferase</keyword>
<evidence type="ECO:0000256" key="3">
    <source>
        <dbReference type="ARBA" id="ARBA00022737"/>
    </source>
</evidence>
<dbReference type="RefSeq" id="WP_132922076.1">
    <property type="nucleotide sequence ID" value="NZ_SJOI01000001.1"/>
</dbReference>
<dbReference type="Gene3D" id="1.10.1790.10">
    <property type="entry name" value="PRD domain"/>
    <property type="match status" value="1"/>
</dbReference>
<name>A0A4R1NC69_9GAMM</name>
<keyword evidence="3" id="KW-0677">Repeat</keyword>
<dbReference type="PANTHER" id="PTHR30185:SF18">
    <property type="entry name" value="TRANSCRIPTIONAL REGULATOR MTLR"/>
    <property type="match status" value="1"/>
</dbReference>
<dbReference type="OrthoDB" id="3710983at2"/>
<dbReference type="PANTHER" id="PTHR30185">
    <property type="entry name" value="CRYPTIC BETA-GLUCOSIDE BGL OPERON ANTITERMINATOR"/>
    <property type="match status" value="1"/>
</dbReference>